<dbReference type="Proteomes" id="UP000606008">
    <property type="component" value="Unassembled WGS sequence"/>
</dbReference>
<keyword evidence="3" id="KW-1185">Reference proteome</keyword>
<organism evidence="2 3">
    <name type="scientific">Fibrivirga algicola</name>
    <dbReference type="NCBI Taxonomy" id="2950420"/>
    <lineage>
        <taxon>Bacteria</taxon>
        <taxon>Pseudomonadati</taxon>
        <taxon>Bacteroidota</taxon>
        <taxon>Cytophagia</taxon>
        <taxon>Cytophagales</taxon>
        <taxon>Spirosomataceae</taxon>
        <taxon>Fibrivirga</taxon>
    </lineage>
</organism>
<feature type="domain" description="PIN" evidence="1">
    <location>
        <begin position="3"/>
        <end position="119"/>
    </location>
</feature>
<dbReference type="InterPro" id="IPR002716">
    <property type="entry name" value="PIN_dom"/>
</dbReference>
<dbReference type="Gene3D" id="3.40.50.1010">
    <property type="entry name" value="5'-nuclease"/>
    <property type="match status" value="1"/>
</dbReference>
<dbReference type="Pfam" id="PF01850">
    <property type="entry name" value="PIN"/>
    <property type="match status" value="1"/>
</dbReference>
<evidence type="ECO:0000313" key="3">
    <source>
        <dbReference type="Proteomes" id="UP000606008"/>
    </source>
</evidence>
<gene>
    <name evidence="2" type="ORF">F7231_10370</name>
</gene>
<dbReference type="CDD" id="cd09872">
    <property type="entry name" value="PIN_Sll0205-like"/>
    <property type="match status" value="1"/>
</dbReference>
<dbReference type="InterPro" id="IPR029060">
    <property type="entry name" value="PIN-like_dom_sf"/>
</dbReference>
<dbReference type="RefSeq" id="WP_166691829.1">
    <property type="nucleotide sequence ID" value="NZ_WAEL01000003.1"/>
</dbReference>
<dbReference type="SUPFAM" id="SSF88723">
    <property type="entry name" value="PIN domain-like"/>
    <property type="match status" value="1"/>
</dbReference>
<reference evidence="3" key="1">
    <citation type="submission" date="2019-09" db="EMBL/GenBank/DDBJ databases">
        <authorList>
            <person name="Jung D.-H."/>
        </authorList>
    </citation>
    <scope>NUCLEOTIDE SEQUENCE [LARGE SCALE GENOMIC DNA]</scope>
    <source>
        <strain evidence="3">JA-25</strain>
    </source>
</reference>
<reference evidence="3" key="2">
    <citation type="submission" date="2023-07" db="EMBL/GenBank/DDBJ databases">
        <authorList>
            <person name="Jung D.-H."/>
        </authorList>
    </citation>
    <scope>NUCLEOTIDE SEQUENCE [LARGE SCALE GENOMIC DNA]</scope>
    <source>
        <strain evidence="3">JA-25</strain>
    </source>
</reference>
<evidence type="ECO:0000313" key="2">
    <source>
        <dbReference type="EMBL" id="NID10574.1"/>
    </source>
</evidence>
<dbReference type="PANTHER" id="PTHR36173:SF2">
    <property type="entry name" value="RIBONUCLEASE VAPC16"/>
    <property type="match status" value="1"/>
</dbReference>
<dbReference type="InterPro" id="IPR041705">
    <property type="entry name" value="PIN_Sll0205"/>
</dbReference>
<protein>
    <submittedName>
        <fullName evidence="2">Type II toxin-antitoxin system VapC family toxin</fullName>
    </submittedName>
</protein>
<comment type="caution">
    <text evidence="2">The sequence shown here is derived from an EMBL/GenBank/DDBJ whole genome shotgun (WGS) entry which is preliminary data.</text>
</comment>
<accession>A0ABX0QKD3</accession>
<proteinExistence type="predicted"/>
<name>A0ABX0QKD3_9BACT</name>
<dbReference type="InterPro" id="IPR052919">
    <property type="entry name" value="TA_system_RNase"/>
</dbReference>
<evidence type="ECO:0000259" key="1">
    <source>
        <dbReference type="Pfam" id="PF01850"/>
    </source>
</evidence>
<sequence length="128" mass="14413">MTYLIDTHPLLWLLDNDSAIPAPTLARLNDLNTQLFVSIANIWKVSIKRSLGQLTINRLTQIIVDELALLRIDVSPILPSHASQVEALSFHHKDPFDRIIITQASVEGCVIVSEDTNFPLYTVPLLWD</sequence>
<dbReference type="PANTHER" id="PTHR36173">
    <property type="entry name" value="RIBONUCLEASE VAPC16-RELATED"/>
    <property type="match status" value="1"/>
</dbReference>
<dbReference type="EMBL" id="WAEL01000003">
    <property type="protein sequence ID" value="NID10574.1"/>
    <property type="molecule type" value="Genomic_DNA"/>
</dbReference>